<name>A0A371RK58_9PROT</name>
<dbReference type="Proteomes" id="UP000264589">
    <property type="component" value="Unassembled WGS sequence"/>
</dbReference>
<feature type="domain" description="Right handed beta helix" evidence="2">
    <location>
        <begin position="99"/>
        <end position="239"/>
    </location>
</feature>
<evidence type="ECO:0000256" key="1">
    <source>
        <dbReference type="SAM" id="SignalP"/>
    </source>
</evidence>
<comment type="caution">
    <text evidence="3">The sequence shown here is derived from an EMBL/GenBank/DDBJ whole genome shotgun (WGS) entry which is preliminary data.</text>
</comment>
<dbReference type="InterPro" id="IPR012334">
    <property type="entry name" value="Pectin_lyas_fold"/>
</dbReference>
<keyword evidence="4" id="KW-1185">Reference proteome</keyword>
<dbReference type="Pfam" id="PF13229">
    <property type="entry name" value="Beta_helix"/>
    <property type="match status" value="1"/>
</dbReference>
<dbReference type="EMBL" id="QUQO01000001">
    <property type="protein sequence ID" value="RFB05839.1"/>
    <property type="molecule type" value="Genomic_DNA"/>
</dbReference>
<evidence type="ECO:0000259" key="2">
    <source>
        <dbReference type="Pfam" id="PF13229"/>
    </source>
</evidence>
<gene>
    <name evidence="3" type="ORF">DX908_11515</name>
</gene>
<proteinExistence type="predicted"/>
<accession>A0A371RK58</accession>
<dbReference type="AlphaFoldDB" id="A0A371RK58"/>
<evidence type="ECO:0000313" key="3">
    <source>
        <dbReference type="EMBL" id="RFB05839.1"/>
    </source>
</evidence>
<dbReference type="Gene3D" id="2.160.20.10">
    <property type="entry name" value="Single-stranded right-handed beta-helix, Pectin lyase-like"/>
    <property type="match status" value="1"/>
</dbReference>
<dbReference type="SUPFAM" id="SSF51126">
    <property type="entry name" value="Pectin lyase-like"/>
    <property type="match status" value="1"/>
</dbReference>
<keyword evidence="1" id="KW-0732">Signal</keyword>
<dbReference type="InterPro" id="IPR011050">
    <property type="entry name" value="Pectin_lyase_fold/virulence"/>
</dbReference>
<evidence type="ECO:0000313" key="4">
    <source>
        <dbReference type="Proteomes" id="UP000264589"/>
    </source>
</evidence>
<organism evidence="3 4">
    <name type="scientific">Parvularcula marina</name>
    <dbReference type="NCBI Taxonomy" id="2292771"/>
    <lineage>
        <taxon>Bacteria</taxon>
        <taxon>Pseudomonadati</taxon>
        <taxon>Pseudomonadota</taxon>
        <taxon>Alphaproteobacteria</taxon>
        <taxon>Parvularculales</taxon>
        <taxon>Parvularculaceae</taxon>
        <taxon>Parvularcula</taxon>
    </lineage>
</organism>
<sequence>MGKTADRRKVRRAFGAFTLLSCLFFTSSAAMALEIIEVTPGEGLAAAIRSSAAGDELHLAEGRYTARDIRIPHDLTIIGEGEVILSSPQPVAKGLLVSLTGVDLTVRGLRFEGAVSPDKNGAGIRFEGSDLVIEDCVFLENEDGILATGDHDGSIRIRRSSFIRNGHGDGFSHGVYQSNGAVFEVTQSRFSGTKVGHHLKILAGDITVTGNSFDDGEGRTSYVLDVPAAGKTVFSGNSILRRRSADQNTLVNFSTRRGDHGGSMEISGNSIVSEKTNLRILRNPEKLPATINGNAVSKVRRIGENEGEEGSFHLQPAPEYDMSFRLRRTDREGGFVTFGEAFEKGAVPAGAGLMLETGGDALPLQMDVKATHDDGSVRHAVLTLGVPAGRGAVEGQYRAGKAEAAAPLGWDASLFDGLTLRLDGQLGGKVTTATLDINDTLTGGEAWLTGPLAVEKTAAAPLGPLLIVRLDGRQYQDGTARLRLTFENHKTFSPLPRDLAYKVTLARGDETLSVTDVPLHYRHSGWTMLAPLGAEPAGEVIPSLTRLTRSGAVPPYTDDVTPQVREDEIGPPPYLPGTHGALTPYMPSTGGRLDIGPMTHWAAAWAIAGESEAREEMLRTADIGLTIPWHFEEDKTGLPIRLDQRPRFWAEERGAGKGRDQFPEGLMEEDRPGGWVPDTAHKPELAYPAYLATGEALYARALSHEAAFGINAIWPKKREPGPLVVNALQIRTGAWSLRSIANAAWLLPDDDPLKEYFIALRDENLAYLNQRYVTGGTMDAAGETEGWFDNYARGGPGSYAAWQSDFLAIIIAHEAIRETPNAREVLDWLAGYITGRVLNIDDVTIYAGARMMMLDDDGRYVSSWAEAERLTRRDYPDQTPYMADAKGYYSILRAALATIYTATGNPDAARALEKLRRVDRAEELFLERNKGGRIWASQFNFD</sequence>
<dbReference type="InterPro" id="IPR039448">
    <property type="entry name" value="Beta_helix"/>
</dbReference>
<dbReference type="RefSeq" id="WP_116392472.1">
    <property type="nucleotide sequence ID" value="NZ_QUQO01000001.1"/>
</dbReference>
<protein>
    <recommendedName>
        <fullName evidence="2">Right handed beta helix domain-containing protein</fullName>
    </recommendedName>
</protein>
<reference evidence="3 4" key="1">
    <citation type="submission" date="2018-08" db="EMBL/GenBank/DDBJ databases">
        <title>Parvularcula sp. SM1705, isolated from surface water of the South Sea China.</title>
        <authorList>
            <person name="Sun L."/>
        </authorList>
    </citation>
    <scope>NUCLEOTIDE SEQUENCE [LARGE SCALE GENOMIC DNA]</scope>
    <source>
        <strain evidence="3 4">SM1705</strain>
    </source>
</reference>
<dbReference type="InParanoid" id="A0A371RK58"/>
<feature type="chain" id="PRO_5016835459" description="Right handed beta helix domain-containing protein" evidence="1">
    <location>
        <begin position="33"/>
        <end position="942"/>
    </location>
</feature>
<dbReference type="OrthoDB" id="7234457at2"/>
<feature type="signal peptide" evidence="1">
    <location>
        <begin position="1"/>
        <end position="32"/>
    </location>
</feature>